<protein>
    <submittedName>
        <fullName evidence="2">Nucleoid protein H-NS</fullName>
    </submittedName>
</protein>
<organism evidence="2 3">
    <name type="scientific">Paenacidovorax caeni</name>
    <dbReference type="NCBI Taxonomy" id="343013"/>
    <lineage>
        <taxon>Bacteria</taxon>
        <taxon>Pseudomonadati</taxon>
        <taxon>Pseudomonadota</taxon>
        <taxon>Betaproteobacteria</taxon>
        <taxon>Burkholderiales</taxon>
        <taxon>Comamonadaceae</taxon>
        <taxon>Paenacidovorax</taxon>
    </lineage>
</organism>
<dbReference type="AlphaFoldDB" id="A0A1I7K5I5"/>
<dbReference type="GO" id="GO:0003677">
    <property type="term" value="F:DNA binding"/>
    <property type="evidence" value="ECO:0007669"/>
    <property type="project" value="InterPro"/>
</dbReference>
<evidence type="ECO:0000313" key="3">
    <source>
        <dbReference type="Proteomes" id="UP000183656"/>
    </source>
</evidence>
<dbReference type="SUPFAM" id="SSF81273">
    <property type="entry name" value="H-NS histone-like proteins"/>
    <property type="match status" value="1"/>
</dbReference>
<feature type="domain" description="DNA-binding protein H-NS-like C-terminal" evidence="1">
    <location>
        <begin position="53"/>
        <end position="98"/>
    </location>
</feature>
<keyword evidence="3" id="KW-1185">Reference proteome</keyword>
<evidence type="ECO:0000313" key="2">
    <source>
        <dbReference type="EMBL" id="SFU92622.1"/>
    </source>
</evidence>
<dbReference type="RefSeq" id="WP_054257482.1">
    <property type="nucleotide sequence ID" value="NZ_CYIG01000041.1"/>
</dbReference>
<accession>A0A1I7K5I5</accession>
<dbReference type="Pfam" id="PF00816">
    <property type="entry name" value="Histone_HNS"/>
    <property type="match status" value="1"/>
</dbReference>
<evidence type="ECO:0000259" key="1">
    <source>
        <dbReference type="SMART" id="SM00528"/>
    </source>
</evidence>
<proteinExistence type="predicted"/>
<dbReference type="EMBL" id="FPBX01000038">
    <property type="protein sequence ID" value="SFU92622.1"/>
    <property type="molecule type" value="Genomic_DNA"/>
</dbReference>
<dbReference type="Proteomes" id="UP000183656">
    <property type="component" value="Unassembled WGS sequence"/>
</dbReference>
<dbReference type="SMART" id="SM00528">
    <property type="entry name" value="HNS"/>
    <property type="match status" value="1"/>
</dbReference>
<dbReference type="InterPro" id="IPR037150">
    <property type="entry name" value="H-NS_C_dom_sf"/>
</dbReference>
<name>A0A1I7K5I5_9BURK</name>
<reference evidence="2 3" key="1">
    <citation type="submission" date="2016-10" db="EMBL/GenBank/DDBJ databases">
        <authorList>
            <person name="de Groot N.N."/>
        </authorList>
    </citation>
    <scope>NUCLEOTIDE SEQUENCE [LARGE SCALE GENOMIC DNA]</scope>
    <source>
        <strain evidence="2 3">R-24608</strain>
    </source>
</reference>
<sequence length="107" mass="12194">MRKRLEEAMSQANDAEEIIPLLKKVIAQYELMPGDLFDQPYQAPKLAAQENAKTRSTEPQLQAVYQDGNGNTWAGRGRRPTWLNEALERGHTLENFKVPSKRVSRAK</sequence>
<dbReference type="Gene3D" id="4.10.430.10">
    <property type="entry name" value="Histone-like protein H-NS, C-terminal domain"/>
    <property type="match status" value="1"/>
</dbReference>
<dbReference type="InterPro" id="IPR027444">
    <property type="entry name" value="H-NS_C_dom"/>
</dbReference>
<gene>
    <name evidence="2" type="ORF">SAMN04489707_103816</name>
</gene>